<gene>
    <name evidence="1" type="primary">Rad50_0</name>
    <name evidence="1" type="ORF">TNCT_633261</name>
</gene>
<accession>A0A8X6IB70</accession>
<dbReference type="GO" id="GO:0070192">
    <property type="term" value="P:chromosome organization involved in meiotic cell cycle"/>
    <property type="evidence" value="ECO:0007669"/>
    <property type="project" value="TreeGrafter"/>
</dbReference>
<dbReference type="PANTHER" id="PTHR18867">
    <property type="entry name" value="RAD50"/>
    <property type="match status" value="1"/>
</dbReference>
<dbReference type="GO" id="GO:0006302">
    <property type="term" value="P:double-strand break repair"/>
    <property type="evidence" value="ECO:0007669"/>
    <property type="project" value="TreeGrafter"/>
</dbReference>
<evidence type="ECO:0000313" key="2">
    <source>
        <dbReference type="Proteomes" id="UP000887116"/>
    </source>
</evidence>
<dbReference type="GO" id="GO:0007004">
    <property type="term" value="P:telomere maintenance via telomerase"/>
    <property type="evidence" value="ECO:0007669"/>
    <property type="project" value="TreeGrafter"/>
</dbReference>
<dbReference type="GO" id="GO:0003691">
    <property type="term" value="F:double-stranded telomeric DNA binding"/>
    <property type="evidence" value="ECO:0007669"/>
    <property type="project" value="TreeGrafter"/>
</dbReference>
<name>A0A8X6IB70_TRICU</name>
<dbReference type="InterPro" id="IPR027417">
    <property type="entry name" value="P-loop_NTPase"/>
</dbReference>
<dbReference type="PANTHER" id="PTHR18867:SF12">
    <property type="entry name" value="DNA REPAIR PROTEIN RAD50"/>
    <property type="match status" value="1"/>
</dbReference>
<proteinExistence type="predicted"/>
<dbReference type="OrthoDB" id="18797at2759"/>
<dbReference type="GO" id="GO:0051880">
    <property type="term" value="F:G-quadruplex DNA binding"/>
    <property type="evidence" value="ECO:0007669"/>
    <property type="project" value="TreeGrafter"/>
</dbReference>
<dbReference type="AlphaFoldDB" id="A0A8X6IB70"/>
<dbReference type="GO" id="GO:0000722">
    <property type="term" value="P:telomere maintenance via recombination"/>
    <property type="evidence" value="ECO:0007669"/>
    <property type="project" value="TreeGrafter"/>
</dbReference>
<dbReference type="Proteomes" id="UP000887116">
    <property type="component" value="Unassembled WGS sequence"/>
</dbReference>
<dbReference type="GO" id="GO:0043047">
    <property type="term" value="F:single-stranded telomeric DNA binding"/>
    <property type="evidence" value="ECO:0007669"/>
    <property type="project" value="TreeGrafter"/>
</dbReference>
<protein>
    <submittedName>
        <fullName evidence="1">DNA repair protein RAD50</fullName>
    </submittedName>
</protein>
<organism evidence="1 2">
    <name type="scientific">Trichonephila clavata</name>
    <name type="common">Joro spider</name>
    <name type="synonym">Nephila clavata</name>
    <dbReference type="NCBI Taxonomy" id="2740835"/>
    <lineage>
        <taxon>Eukaryota</taxon>
        <taxon>Metazoa</taxon>
        <taxon>Ecdysozoa</taxon>
        <taxon>Arthropoda</taxon>
        <taxon>Chelicerata</taxon>
        <taxon>Arachnida</taxon>
        <taxon>Araneae</taxon>
        <taxon>Araneomorphae</taxon>
        <taxon>Entelegynae</taxon>
        <taxon>Araneoidea</taxon>
        <taxon>Nephilidae</taxon>
        <taxon>Trichonephila</taxon>
    </lineage>
</organism>
<keyword evidence="2" id="KW-1185">Reference proteome</keyword>
<dbReference type="GO" id="GO:0000794">
    <property type="term" value="C:condensed nuclear chromosome"/>
    <property type="evidence" value="ECO:0007669"/>
    <property type="project" value="TreeGrafter"/>
</dbReference>
<dbReference type="Gene3D" id="3.40.50.300">
    <property type="entry name" value="P-loop containing nucleotide triphosphate hydrolases"/>
    <property type="match status" value="1"/>
</dbReference>
<dbReference type="GO" id="GO:0030870">
    <property type="term" value="C:Mre11 complex"/>
    <property type="evidence" value="ECO:0007669"/>
    <property type="project" value="TreeGrafter"/>
</dbReference>
<sequence>MPTYIAGFGQQRIHITSTIYHCMISIVQSRSEQRNFQLIIITHDEDFIELLGRSETVEHFYKVSKDNNAHSKITKLCISKLN</sequence>
<reference evidence="1" key="1">
    <citation type="submission" date="2020-07" db="EMBL/GenBank/DDBJ databases">
        <title>Multicomponent nature underlies the extraordinary mechanical properties of spider dragline silk.</title>
        <authorList>
            <person name="Kono N."/>
            <person name="Nakamura H."/>
            <person name="Mori M."/>
            <person name="Yoshida Y."/>
            <person name="Ohtoshi R."/>
            <person name="Malay A.D."/>
            <person name="Moran D.A.P."/>
            <person name="Tomita M."/>
            <person name="Numata K."/>
            <person name="Arakawa K."/>
        </authorList>
    </citation>
    <scope>NUCLEOTIDE SEQUENCE</scope>
</reference>
<comment type="caution">
    <text evidence="1">The sequence shown here is derived from an EMBL/GenBank/DDBJ whole genome shotgun (WGS) entry which is preliminary data.</text>
</comment>
<evidence type="ECO:0000313" key="1">
    <source>
        <dbReference type="EMBL" id="GFQ74070.1"/>
    </source>
</evidence>
<dbReference type="EMBL" id="BMAO01001528">
    <property type="protein sequence ID" value="GFQ74070.1"/>
    <property type="molecule type" value="Genomic_DNA"/>
</dbReference>